<protein>
    <recommendedName>
        <fullName evidence="6">S-protein homolog</fullName>
    </recommendedName>
</protein>
<name>A0A1R3GCZ5_COCAP</name>
<dbReference type="GO" id="GO:0060320">
    <property type="term" value="P:rejection of self pollen"/>
    <property type="evidence" value="ECO:0007669"/>
    <property type="project" value="UniProtKB-KW"/>
</dbReference>
<keyword evidence="5 6" id="KW-0732">Signal</keyword>
<gene>
    <name evidence="7" type="ORF">CCACVL1_26848</name>
</gene>
<dbReference type="AlphaFoldDB" id="A0A1R3GCZ5"/>
<accession>A0A1R3GCZ5</accession>
<keyword evidence="3 6" id="KW-0713">Self-incompatibility</keyword>
<dbReference type="GO" id="GO:0005576">
    <property type="term" value="C:extracellular region"/>
    <property type="evidence" value="ECO:0007669"/>
    <property type="project" value="UniProtKB-SubCell"/>
</dbReference>
<dbReference type="PANTHER" id="PTHR31232:SF155">
    <property type="entry name" value="PLANT SELF-INCOMPATIBILITY PROTEIN S1 FAMILY"/>
    <property type="match status" value="1"/>
</dbReference>
<sequence>MGVLNYKSMVSLFILVITFGQIISLAAGERYQSYTIHISNELSNDQELNVHCTSKGKEVGEQVIPDHHEWSFSAHEEFSQKAEYWCDMKSPNHGSFLSFISVSVAVREQIPSFEDLEEVNGSSSSKIGLIVRAVVSTLKASKEE</sequence>
<evidence type="ECO:0000256" key="5">
    <source>
        <dbReference type="ARBA" id="ARBA00022729"/>
    </source>
</evidence>
<dbReference type="EMBL" id="AWWV01014547">
    <property type="protein sequence ID" value="OMO55974.1"/>
    <property type="molecule type" value="Genomic_DNA"/>
</dbReference>
<dbReference type="OrthoDB" id="1727555at2759"/>
<dbReference type="Gramene" id="OMO55974">
    <property type="protein sequence ID" value="OMO55974"/>
    <property type="gene ID" value="CCACVL1_26848"/>
</dbReference>
<comment type="similarity">
    <text evidence="2 6">Belongs to the plant self-incompatibility (S1) protein family.</text>
</comment>
<reference evidence="7 8" key="1">
    <citation type="submission" date="2013-09" db="EMBL/GenBank/DDBJ databases">
        <title>Corchorus capsularis genome sequencing.</title>
        <authorList>
            <person name="Alam M."/>
            <person name="Haque M.S."/>
            <person name="Islam M.S."/>
            <person name="Emdad E.M."/>
            <person name="Islam M.M."/>
            <person name="Ahmed B."/>
            <person name="Halim A."/>
            <person name="Hossen Q.M.M."/>
            <person name="Hossain M.Z."/>
            <person name="Ahmed R."/>
            <person name="Khan M.M."/>
            <person name="Islam R."/>
            <person name="Rashid M.M."/>
            <person name="Khan S.A."/>
            <person name="Rahman M.S."/>
            <person name="Alam M."/>
        </authorList>
    </citation>
    <scope>NUCLEOTIDE SEQUENCE [LARGE SCALE GENOMIC DNA]</scope>
    <source>
        <strain evidence="8">cv. CVL-1</strain>
        <tissue evidence="7">Whole seedling</tissue>
    </source>
</reference>
<organism evidence="7 8">
    <name type="scientific">Corchorus capsularis</name>
    <name type="common">Jute</name>
    <dbReference type="NCBI Taxonomy" id="210143"/>
    <lineage>
        <taxon>Eukaryota</taxon>
        <taxon>Viridiplantae</taxon>
        <taxon>Streptophyta</taxon>
        <taxon>Embryophyta</taxon>
        <taxon>Tracheophyta</taxon>
        <taxon>Spermatophyta</taxon>
        <taxon>Magnoliopsida</taxon>
        <taxon>eudicotyledons</taxon>
        <taxon>Gunneridae</taxon>
        <taxon>Pentapetalae</taxon>
        <taxon>rosids</taxon>
        <taxon>malvids</taxon>
        <taxon>Malvales</taxon>
        <taxon>Malvaceae</taxon>
        <taxon>Grewioideae</taxon>
        <taxon>Apeibeae</taxon>
        <taxon>Corchorus</taxon>
    </lineage>
</organism>
<keyword evidence="4 6" id="KW-0964">Secreted</keyword>
<evidence type="ECO:0000256" key="1">
    <source>
        <dbReference type="ARBA" id="ARBA00004613"/>
    </source>
</evidence>
<feature type="signal peptide" evidence="6">
    <location>
        <begin position="1"/>
        <end position="28"/>
    </location>
</feature>
<evidence type="ECO:0000256" key="3">
    <source>
        <dbReference type="ARBA" id="ARBA00022471"/>
    </source>
</evidence>
<evidence type="ECO:0000313" key="7">
    <source>
        <dbReference type="EMBL" id="OMO55974.1"/>
    </source>
</evidence>
<dbReference type="Proteomes" id="UP000188268">
    <property type="component" value="Unassembled WGS sequence"/>
</dbReference>
<evidence type="ECO:0000256" key="6">
    <source>
        <dbReference type="RuleBase" id="RU367044"/>
    </source>
</evidence>
<comment type="subcellular location">
    <subcellularLocation>
        <location evidence="1 6">Secreted</location>
    </subcellularLocation>
</comment>
<proteinExistence type="inferred from homology"/>
<evidence type="ECO:0000256" key="4">
    <source>
        <dbReference type="ARBA" id="ARBA00022525"/>
    </source>
</evidence>
<dbReference type="PANTHER" id="PTHR31232">
    <property type="match status" value="1"/>
</dbReference>
<feature type="chain" id="PRO_5036519043" description="S-protein homolog" evidence="6">
    <location>
        <begin position="29"/>
        <end position="144"/>
    </location>
</feature>
<comment type="caution">
    <text evidence="7">The sequence shown here is derived from an EMBL/GenBank/DDBJ whole genome shotgun (WGS) entry which is preliminary data.</text>
</comment>
<evidence type="ECO:0000256" key="2">
    <source>
        <dbReference type="ARBA" id="ARBA00005581"/>
    </source>
</evidence>
<dbReference type="InterPro" id="IPR010264">
    <property type="entry name" value="Self-incomp_S1"/>
</dbReference>
<evidence type="ECO:0000313" key="8">
    <source>
        <dbReference type="Proteomes" id="UP000188268"/>
    </source>
</evidence>
<keyword evidence="8" id="KW-1185">Reference proteome</keyword>
<dbReference type="Pfam" id="PF05938">
    <property type="entry name" value="Self-incomp_S1"/>
    <property type="match status" value="1"/>
</dbReference>